<protein>
    <submittedName>
        <fullName evidence="4 5">Uncharacterized protein LOC108673348</fullName>
    </submittedName>
</protein>
<reference evidence="4 5" key="1">
    <citation type="submission" date="2025-04" db="UniProtKB">
        <authorList>
            <consortium name="RefSeq"/>
        </authorList>
    </citation>
    <scope>IDENTIFICATION</scope>
    <source>
        <tissue evidence="4 5">Whole organism</tissue>
    </source>
</reference>
<dbReference type="RefSeq" id="XP_018016650.1">
    <property type="nucleotide sequence ID" value="XM_018161161.2"/>
</dbReference>
<dbReference type="Pfam" id="PF00379">
    <property type="entry name" value="Chitin_bind_4"/>
    <property type="match status" value="1"/>
</dbReference>
<evidence type="ECO:0000256" key="2">
    <source>
        <dbReference type="SAM" id="SignalP"/>
    </source>
</evidence>
<feature type="chain" id="PRO_5044664391" evidence="2">
    <location>
        <begin position="25"/>
        <end position="210"/>
    </location>
</feature>
<evidence type="ECO:0000256" key="1">
    <source>
        <dbReference type="PROSITE-ProRule" id="PRU00497"/>
    </source>
</evidence>
<gene>
    <name evidence="4 5 6 7" type="primary">LOC108673348</name>
</gene>
<name>A0A8B7NSH1_HYAAZ</name>
<dbReference type="KEGG" id="hazt:108673348"/>
<dbReference type="AlphaFoldDB" id="A0A8B7NSH1"/>
<evidence type="ECO:0000313" key="3">
    <source>
        <dbReference type="Proteomes" id="UP000694843"/>
    </source>
</evidence>
<sequence>MQPQFKRWASGLIVVSFFMSFSSPAPFYGQPNLANLAAEHRNTEDDLPRFPTPEASDNSFLWKTGAGAYRFGLRAPDQWRVETRDAEGSVRGQYFYVTPDGGRVSMHYNAGPQRNKGSELLQVSGPVGGAGQLLSPYKGATQQQDAATLQALLLKLRAEEGVQPYGALKLVSDLGTQRLFPLSDGDLVDDALQAVVTFVRPDVGTVENGR</sequence>
<accession>A0A8B7NSH1</accession>
<dbReference type="RefSeq" id="XP_018016652.1">
    <property type="nucleotide sequence ID" value="XM_018161163.2"/>
</dbReference>
<dbReference type="Proteomes" id="UP000694843">
    <property type="component" value="Unplaced"/>
</dbReference>
<dbReference type="InterPro" id="IPR000618">
    <property type="entry name" value="Insect_cuticle"/>
</dbReference>
<evidence type="ECO:0000313" key="6">
    <source>
        <dbReference type="RefSeq" id="XP_018016651.1"/>
    </source>
</evidence>
<keyword evidence="2" id="KW-0732">Signal</keyword>
<dbReference type="GO" id="GO:0042302">
    <property type="term" value="F:structural constituent of cuticle"/>
    <property type="evidence" value="ECO:0007669"/>
    <property type="project" value="UniProtKB-UniRule"/>
</dbReference>
<evidence type="ECO:0000313" key="4">
    <source>
        <dbReference type="RefSeq" id="XP_018016649.1"/>
    </source>
</evidence>
<keyword evidence="1" id="KW-0193">Cuticle</keyword>
<evidence type="ECO:0000313" key="7">
    <source>
        <dbReference type="RefSeq" id="XP_018016652.1"/>
    </source>
</evidence>
<evidence type="ECO:0000313" key="5">
    <source>
        <dbReference type="RefSeq" id="XP_018016650.1"/>
    </source>
</evidence>
<dbReference type="RefSeq" id="XP_018016651.1">
    <property type="nucleotide sequence ID" value="XM_018161162.1"/>
</dbReference>
<dbReference type="RefSeq" id="XP_018016649.1">
    <property type="nucleotide sequence ID" value="XM_018161160.2"/>
</dbReference>
<dbReference type="PROSITE" id="PS51155">
    <property type="entry name" value="CHIT_BIND_RR_2"/>
    <property type="match status" value="1"/>
</dbReference>
<dbReference type="OrthoDB" id="6371055at2759"/>
<feature type="signal peptide" evidence="2">
    <location>
        <begin position="1"/>
        <end position="24"/>
    </location>
</feature>
<proteinExistence type="predicted"/>
<dbReference type="GeneID" id="108673348"/>
<organism evidence="3 5">
    <name type="scientific">Hyalella azteca</name>
    <name type="common">Amphipod</name>
    <dbReference type="NCBI Taxonomy" id="294128"/>
    <lineage>
        <taxon>Eukaryota</taxon>
        <taxon>Metazoa</taxon>
        <taxon>Ecdysozoa</taxon>
        <taxon>Arthropoda</taxon>
        <taxon>Crustacea</taxon>
        <taxon>Multicrustacea</taxon>
        <taxon>Malacostraca</taxon>
        <taxon>Eumalacostraca</taxon>
        <taxon>Peracarida</taxon>
        <taxon>Amphipoda</taxon>
        <taxon>Senticaudata</taxon>
        <taxon>Talitrida</taxon>
        <taxon>Talitroidea</taxon>
        <taxon>Hyalellidae</taxon>
        <taxon>Hyalella</taxon>
    </lineage>
</organism>
<keyword evidence="3" id="KW-1185">Reference proteome</keyword>